<organism evidence="1 2">
    <name type="scientific">Gigaspora rosea</name>
    <dbReference type="NCBI Taxonomy" id="44941"/>
    <lineage>
        <taxon>Eukaryota</taxon>
        <taxon>Fungi</taxon>
        <taxon>Fungi incertae sedis</taxon>
        <taxon>Mucoromycota</taxon>
        <taxon>Glomeromycotina</taxon>
        <taxon>Glomeromycetes</taxon>
        <taxon>Diversisporales</taxon>
        <taxon>Gigasporaceae</taxon>
        <taxon>Gigaspora</taxon>
    </lineage>
</organism>
<accession>A0A397UPZ4</accession>
<dbReference type="OrthoDB" id="1470350at2759"/>
<protein>
    <submittedName>
        <fullName evidence="1">Uncharacterized protein</fullName>
    </submittedName>
</protein>
<proteinExistence type="predicted"/>
<comment type="caution">
    <text evidence="1">The sequence shown here is derived from an EMBL/GenBank/DDBJ whole genome shotgun (WGS) entry which is preliminary data.</text>
</comment>
<dbReference type="Proteomes" id="UP000266673">
    <property type="component" value="Unassembled WGS sequence"/>
</dbReference>
<gene>
    <name evidence="1" type="ORF">C2G38_2042523</name>
</gene>
<name>A0A397UPZ4_9GLOM</name>
<dbReference type="AlphaFoldDB" id="A0A397UPZ4"/>
<dbReference type="EMBL" id="QKWP01001113">
    <property type="protein sequence ID" value="RIB11621.1"/>
    <property type="molecule type" value="Genomic_DNA"/>
</dbReference>
<sequence length="102" mass="11891">MYLDFQEYFERDGVVKEWICLISDPVFVKNMYYDQPIPMHFVVETGLKLMNVLERIDNKPIKVMDLIQRFIAAGKSNGNLLKFMIKACEDPNDAILTDVELT</sequence>
<evidence type="ECO:0000313" key="2">
    <source>
        <dbReference type="Proteomes" id="UP000266673"/>
    </source>
</evidence>
<keyword evidence="2" id="KW-1185">Reference proteome</keyword>
<reference evidence="1 2" key="1">
    <citation type="submission" date="2018-06" db="EMBL/GenBank/DDBJ databases">
        <title>Comparative genomics reveals the genomic features of Rhizophagus irregularis, R. cerebriforme, R. diaphanum and Gigaspora rosea, and their symbiotic lifestyle signature.</title>
        <authorList>
            <person name="Morin E."/>
            <person name="San Clemente H."/>
            <person name="Chen E.C.H."/>
            <person name="De La Providencia I."/>
            <person name="Hainaut M."/>
            <person name="Kuo A."/>
            <person name="Kohler A."/>
            <person name="Murat C."/>
            <person name="Tang N."/>
            <person name="Roy S."/>
            <person name="Loubradou J."/>
            <person name="Henrissat B."/>
            <person name="Grigoriev I.V."/>
            <person name="Corradi N."/>
            <person name="Roux C."/>
            <person name="Martin F.M."/>
        </authorList>
    </citation>
    <scope>NUCLEOTIDE SEQUENCE [LARGE SCALE GENOMIC DNA]</scope>
    <source>
        <strain evidence="1 2">DAOM 194757</strain>
    </source>
</reference>
<evidence type="ECO:0000313" key="1">
    <source>
        <dbReference type="EMBL" id="RIB11621.1"/>
    </source>
</evidence>